<gene>
    <name evidence="2" type="ORF">KUG47_11980</name>
</gene>
<sequence>MKEIVQTRLKQLGLGPVEAATAAGLERTYIRDIVEGKKKSVRTDKLQALADALKIDAAALQRGELVASDNANESPSWSEFTDLFSKVSEEDQGAVLRLMRSLAAAKKE</sequence>
<proteinExistence type="predicted"/>
<keyword evidence="3" id="KW-1185">Reference proteome</keyword>
<dbReference type="SMART" id="SM00530">
    <property type="entry name" value="HTH_XRE"/>
    <property type="match status" value="1"/>
</dbReference>
<dbReference type="InterPro" id="IPR001387">
    <property type="entry name" value="Cro/C1-type_HTH"/>
</dbReference>
<dbReference type="EMBL" id="JAHRVA010000005">
    <property type="protein sequence ID" value="MBV2144212.1"/>
    <property type="molecule type" value="Genomic_DNA"/>
</dbReference>
<evidence type="ECO:0000313" key="3">
    <source>
        <dbReference type="Proteomes" id="UP000752297"/>
    </source>
</evidence>
<organism evidence="2 3">
    <name type="scientific">Falsochrobactrum tianjinense</name>
    <dbReference type="NCBI Taxonomy" id="2706015"/>
    <lineage>
        <taxon>Bacteria</taxon>
        <taxon>Pseudomonadati</taxon>
        <taxon>Pseudomonadota</taxon>
        <taxon>Alphaproteobacteria</taxon>
        <taxon>Hyphomicrobiales</taxon>
        <taxon>Brucellaceae</taxon>
        <taxon>Falsochrobactrum</taxon>
    </lineage>
</organism>
<dbReference type="Pfam" id="PF01381">
    <property type="entry name" value="HTH_3"/>
    <property type="match status" value="1"/>
</dbReference>
<name>A0A949PP28_9HYPH</name>
<comment type="caution">
    <text evidence="2">The sequence shown here is derived from an EMBL/GenBank/DDBJ whole genome shotgun (WGS) entry which is preliminary data.</text>
</comment>
<feature type="domain" description="HTH cro/C1-type" evidence="1">
    <location>
        <begin position="5"/>
        <end position="60"/>
    </location>
</feature>
<evidence type="ECO:0000259" key="1">
    <source>
        <dbReference type="PROSITE" id="PS50943"/>
    </source>
</evidence>
<protein>
    <submittedName>
        <fullName evidence="2">Helix-turn-helix domain-containing protein</fullName>
    </submittedName>
</protein>
<dbReference type="AlphaFoldDB" id="A0A949PP28"/>
<accession>A0A949PP28</accession>
<dbReference type="RefSeq" id="WP_217678215.1">
    <property type="nucleotide sequence ID" value="NZ_JAHRVA010000005.1"/>
</dbReference>
<evidence type="ECO:0000313" key="2">
    <source>
        <dbReference type="EMBL" id="MBV2144212.1"/>
    </source>
</evidence>
<dbReference type="Proteomes" id="UP000752297">
    <property type="component" value="Unassembled WGS sequence"/>
</dbReference>
<reference evidence="2 3" key="1">
    <citation type="submission" date="2021-06" db="EMBL/GenBank/DDBJ databases">
        <title>Falsochrobactrum tianjin sp.nov., a new petroleum-degrading bacteria isolated from oily soils.</title>
        <authorList>
            <person name="Chen G."/>
            <person name="Chen H."/>
            <person name="Tian J."/>
            <person name="Qing J."/>
            <person name="Zhong L."/>
            <person name="Ma W."/>
            <person name="Song Y."/>
            <person name="Cui X."/>
            <person name="Yan B."/>
        </authorList>
    </citation>
    <scope>NUCLEOTIDE SEQUENCE [LARGE SCALE GENOMIC DNA]</scope>
    <source>
        <strain evidence="2 3">TDYN1</strain>
    </source>
</reference>
<dbReference type="PROSITE" id="PS50943">
    <property type="entry name" value="HTH_CROC1"/>
    <property type="match status" value="1"/>
</dbReference>